<proteinExistence type="predicted"/>
<reference evidence="1 2" key="1">
    <citation type="submission" date="2012-04" db="EMBL/GenBank/DDBJ databases">
        <authorList>
            <person name="Genoscope - CEA"/>
        </authorList>
    </citation>
    <scope>NUCLEOTIDE SEQUENCE [LARGE SCALE GENOMIC DNA]</scope>
    <source>
        <strain evidence="1 2">9806</strain>
    </source>
</reference>
<dbReference type="AlphaFoldDB" id="I4GXT2"/>
<protein>
    <submittedName>
        <fullName evidence="1">Uncharacterized protein</fullName>
    </submittedName>
</protein>
<dbReference type="HOGENOM" id="CLU_3272780_0_0_3"/>
<dbReference type="EMBL" id="CAIL01000240">
    <property type="protein sequence ID" value="CCI14606.1"/>
    <property type="molecule type" value="Genomic_DNA"/>
</dbReference>
<dbReference type="Proteomes" id="UP000003273">
    <property type="component" value="Unassembled WGS sequence"/>
</dbReference>
<organism evidence="1 2">
    <name type="scientific">Microcystis aeruginosa PCC 9806</name>
    <dbReference type="NCBI Taxonomy" id="1160282"/>
    <lineage>
        <taxon>Bacteria</taxon>
        <taxon>Bacillati</taxon>
        <taxon>Cyanobacteriota</taxon>
        <taxon>Cyanophyceae</taxon>
        <taxon>Oscillatoriophycideae</taxon>
        <taxon>Chroococcales</taxon>
        <taxon>Microcystaceae</taxon>
        <taxon>Microcystis</taxon>
    </lineage>
</organism>
<comment type="caution">
    <text evidence="1">The sequence shown here is derived from an EMBL/GenBank/DDBJ whole genome shotgun (WGS) entry which is preliminary data.</text>
</comment>
<evidence type="ECO:0000313" key="1">
    <source>
        <dbReference type="EMBL" id="CCI14606.1"/>
    </source>
</evidence>
<gene>
    <name evidence="1" type="ORF">MICAE_350002</name>
</gene>
<accession>I4GXT2</accession>
<name>I4GXT2_MICAE</name>
<evidence type="ECO:0000313" key="2">
    <source>
        <dbReference type="Proteomes" id="UP000003273"/>
    </source>
</evidence>
<sequence length="41" mass="4698">MPLLPLAPAPHFPILFKQDLVLLLSRSDLLTENTAYIYKML</sequence>